<reference evidence="4 5" key="1">
    <citation type="journal article" date="2016" name="Nat. Commun.">
        <title>Thousands of microbial genomes shed light on interconnected biogeochemical processes in an aquifer system.</title>
        <authorList>
            <person name="Anantharaman K."/>
            <person name="Brown C.T."/>
            <person name="Hug L.A."/>
            <person name="Sharon I."/>
            <person name="Castelle C.J."/>
            <person name="Probst A.J."/>
            <person name="Thomas B.C."/>
            <person name="Singh A."/>
            <person name="Wilkins M.J."/>
            <person name="Karaoz U."/>
            <person name="Brodie E.L."/>
            <person name="Williams K.H."/>
            <person name="Hubbard S.S."/>
            <person name="Banfield J.F."/>
        </authorList>
    </citation>
    <scope>NUCLEOTIDE SEQUENCE [LARGE SCALE GENOMIC DNA]</scope>
</reference>
<name>A0A1F8F2X4_9BACT</name>
<dbReference type="GO" id="GO:0019305">
    <property type="term" value="P:dTDP-rhamnose biosynthetic process"/>
    <property type="evidence" value="ECO:0007669"/>
    <property type="project" value="UniProtKB-UniPathway"/>
</dbReference>
<dbReference type="UniPathway" id="UPA00124"/>
<dbReference type="InterPro" id="IPR029903">
    <property type="entry name" value="RmlD-like-bd"/>
</dbReference>
<dbReference type="AlphaFoldDB" id="A0A1F8F2X4"/>
<comment type="pathway">
    <text evidence="2">Carbohydrate biosynthesis; dTDP-L-rhamnose biosynthesis.</text>
</comment>
<comment type="function">
    <text evidence="2">Catalyzes the reduction of dTDP-6-deoxy-L-lyxo-4-hexulose to yield dTDP-L-rhamnose.</text>
</comment>
<keyword evidence="2" id="KW-0521">NADP</keyword>
<dbReference type="CDD" id="cd05254">
    <property type="entry name" value="dTDP_HR_like_SDR_e"/>
    <property type="match status" value="1"/>
</dbReference>
<evidence type="ECO:0000313" key="5">
    <source>
        <dbReference type="Proteomes" id="UP000177605"/>
    </source>
</evidence>
<evidence type="ECO:0000259" key="3">
    <source>
        <dbReference type="Pfam" id="PF04321"/>
    </source>
</evidence>
<evidence type="ECO:0000256" key="1">
    <source>
        <dbReference type="ARBA" id="ARBA00010944"/>
    </source>
</evidence>
<dbReference type="EMBL" id="MGJM01000006">
    <property type="protein sequence ID" value="OGN06970.1"/>
    <property type="molecule type" value="Genomic_DNA"/>
</dbReference>
<protein>
    <recommendedName>
        <fullName evidence="2">dTDP-4-dehydrorhamnose reductase</fullName>
        <ecNumber evidence="2">1.1.1.133</ecNumber>
    </recommendedName>
</protein>
<sequence length="277" mass="30425">MKILLFGGSGLLGKELQRALQAHTVLAPSHADVDITDEATVERAINETAAQYIINAAACINVDALECDPELAEYINAKGAGILARAAAKHNLPLLHISTNYVFAHSNLPYKEDAKRLPSNVYGLTKSQGEDLVRAALSKARQYIVRTSWLYSPVRSTYIDYAATMLAEGKVVEASTQIGNPTHAGELADAIVLHFIEGERQNGTYHLINTGEDATRYAIAREVARTLGVPEERVVSKEYSSSSLRPSVMLINTKLPPLPSWRESLRMYIETRYKKGS</sequence>
<keyword evidence="2" id="KW-0560">Oxidoreductase</keyword>
<comment type="similarity">
    <text evidence="1 2">Belongs to the dTDP-4-dehydrorhamnose reductase family.</text>
</comment>
<accession>A0A1F8F2X4</accession>
<dbReference type="SUPFAM" id="SSF51735">
    <property type="entry name" value="NAD(P)-binding Rossmann-fold domains"/>
    <property type="match status" value="1"/>
</dbReference>
<proteinExistence type="inferred from homology"/>
<dbReference type="Gene3D" id="3.40.50.720">
    <property type="entry name" value="NAD(P)-binding Rossmann-like Domain"/>
    <property type="match status" value="1"/>
</dbReference>
<dbReference type="EC" id="1.1.1.133" evidence="2"/>
<evidence type="ECO:0000313" key="4">
    <source>
        <dbReference type="EMBL" id="OGN06970.1"/>
    </source>
</evidence>
<dbReference type="GO" id="GO:0008831">
    <property type="term" value="F:dTDP-4-dehydrorhamnose reductase activity"/>
    <property type="evidence" value="ECO:0007669"/>
    <property type="project" value="UniProtKB-EC"/>
</dbReference>
<gene>
    <name evidence="4" type="ORF">A2669_02645</name>
</gene>
<dbReference type="Pfam" id="PF04321">
    <property type="entry name" value="RmlD_sub_bind"/>
    <property type="match status" value="1"/>
</dbReference>
<dbReference type="PANTHER" id="PTHR10491">
    <property type="entry name" value="DTDP-4-DEHYDRORHAMNOSE REDUCTASE"/>
    <property type="match status" value="1"/>
</dbReference>
<comment type="caution">
    <text evidence="4">The sequence shown here is derived from an EMBL/GenBank/DDBJ whole genome shotgun (WGS) entry which is preliminary data.</text>
</comment>
<evidence type="ECO:0000256" key="2">
    <source>
        <dbReference type="RuleBase" id="RU364082"/>
    </source>
</evidence>
<dbReference type="InterPro" id="IPR036291">
    <property type="entry name" value="NAD(P)-bd_dom_sf"/>
</dbReference>
<dbReference type="Proteomes" id="UP000177605">
    <property type="component" value="Unassembled WGS sequence"/>
</dbReference>
<organism evidence="4 5">
    <name type="scientific">Candidatus Yanofskybacteria bacterium RIFCSPHIGHO2_01_FULL_48_25b</name>
    <dbReference type="NCBI Taxonomy" id="1802672"/>
    <lineage>
        <taxon>Bacteria</taxon>
        <taxon>Candidatus Yanofskyibacteriota</taxon>
    </lineage>
</organism>
<dbReference type="Gene3D" id="3.90.25.10">
    <property type="entry name" value="UDP-galactose 4-epimerase, domain 1"/>
    <property type="match status" value="1"/>
</dbReference>
<dbReference type="InterPro" id="IPR005913">
    <property type="entry name" value="dTDP_dehydrorham_reduct"/>
</dbReference>
<dbReference type="PANTHER" id="PTHR10491:SF4">
    <property type="entry name" value="METHIONINE ADENOSYLTRANSFERASE 2 SUBUNIT BETA"/>
    <property type="match status" value="1"/>
</dbReference>
<feature type="domain" description="RmlD-like substrate binding" evidence="3">
    <location>
        <begin position="1"/>
        <end position="270"/>
    </location>
</feature>